<dbReference type="Proteomes" id="UP000815677">
    <property type="component" value="Unassembled WGS sequence"/>
</dbReference>
<organism evidence="6 7">
    <name type="scientific">Mycena chlorophos</name>
    <name type="common">Agaric fungus</name>
    <name type="synonym">Agaricus chlorophos</name>
    <dbReference type="NCBI Taxonomy" id="658473"/>
    <lineage>
        <taxon>Eukaryota</taxon>
        <taxon>Fungi</taxon>
        <taxon>Dikarya</taxon>
        <taxon>Basidiomycota</taxon>
        <taxon>Agaricomycotina</taxon>
        <taxon>Agaricomycetes</taxon>
        <taxon>Agaricomycetidae</taxon>
        <taxon>Agaricales</taxon>
        <taxon>Marasmiineae</taxon>
        <taxon>Mycenaceae</taxon>
        <taxon>Mycena</taxon>
    </lineage>
</organism>
<dbReference type="CDD" id="cd12148">
    <property type="entry name" value="fungal_TF_MHR"/>
    <property type="match status" value="1"/>
</dbReference>
<keyword evidence="4" id="KW-0804">Transcription</keyword>
<evidence type="ECO:0000256" key="1">
    <source>
        <dbReference type="ARBA" id="ARBA00004123"/>
    </source>
</evidence>
<reference evidence="6" key="1">
    <citation type="submission" date="2014-09" db="EMBL/GenBank/DDBJ databases">
        <title>Genome sequence of the luminous mushroom Mycena chlorophos for searching fungal bioluminescence genes.</title>
        <authorList>
            <person name="Tanaka Y."/>
            <person name="Kasuga D."/>
            <person name="Oba Y."/>
            <person name="Hase S."/>
            <person name="Sato K."/>
            <person name="Oba Y."/>
            <person name="Sakakibara Y."/>
        </authorList>
    </citation>
    <scope>NUCLEOTIDE SEQUENCE</scope>
</reference>
<evidence type="ECO:0000256" key="5">
    <source>
        <dbReference type="ARBA" id="ARBA00023242"/>
    </source>
</evidence>
<dbReference type="EMBL" id="DF849423">
    <property type="protein sequence ID" value="GAT57207.1"/>
    <property type="molecule type" value="Genomic_DNA"/>
</dbReference>
<evidence type="ECO:0008006" key="8">
    <source>
        <dbReference type="Google" id="ProtNLM"/>
    </source>
</evidence>
<dbReference type="InterPro" id="IPR050815">
    <property type="entry name" value="TF_fung"/>
</dbReference>
<evidence type="ECO:0000256" key="3">
    <source>
        <dbReference type="ARBA" id="ARBA00023015"/>
    </source>
</evidence>
<evidence type="ECO:0000313" key="6">
    <source>
        <dbReference type="EMBL" id="GAT57207.1"/>
    </source>
</evidence>
<gene>
    <name evidence="6" type="ORF">MCHLO_13772</name>
</gene>
<keyword evidence="2" id="KW-0479">Metal-binding</keyword>
<evidence type="ECO:0000256" key="4">
    <source>
        <dbReference type="ARBA" id="ARBA00023163"/>
    </source>
</evidence>
<evidence type="ECO:0000313" key="7">
    <source>
        <dbReference type="Proteomes" id="UP000815677"/>
    </source>
</evidence>
<keyword evidence="7" id="KW-1185">Reference proteome</keyword>
<protein>
    <recommendedName>
        <fullName evidence="8">Transcription factor domain-containing protein</fullName>
    </recommendedName>
</protein>
<dbReference type="PANTHER" id="PTHR47338:SF29">
    <property type="entry name" value="ZN(2)-C6 FUNGAL-TYPE DOMAIN-CONTAINING PROTEIN"/>
    <property type="match status" value="1"/>
</dbReference>
<accession>A0ABQ0M1T7</accession>
<evidence type="ECO:0000256" key="2">
    <source>
        <dbReference type="ARBA" id="ARBA00022723"/>
    </source>
</evidence>
<comment type="subcellular location">
    <subcellularLocation>
        <location evidence="1">Nucleus</location>
    </subcellularLocation>
</comment>
<keyword evidence="5" id="KW-0539">Nucleus</keyword>
<sequence length="475" mass="51498">MQGTIRSLTTRVKNLEYIKGESGEIVSAVSSDLRAPVQEPPVEIRGRLLTAFFDRFARGGHFFLSVERFTHATLLPLPLGHPDRPSPALLWVVYLWGALLLRSLNVPSRDTDSLNEDTFLFSALQYLPADIRGFAIQPKLVLETIQAEVLLSVYYLHTSLPTQGRYHAAAAASIAMSAELHLQGVGGQPRQSYDGFNPLEYPMAEPLLPPPIDQVEATERVDAFWAMLIVNNCWVACQRDPSGFPYGMPVDTPWPGGTTSGSTLTRFLNGPDAYAGGAGAGDEDGYSSLALLAKASVLLERVCSQVISAVFVDDAFAVLESRLREFQGLLASVPLSLDNADQALFLAHALTELTSLRLHAALAASGSSAPQQTQQARYMMLGAAARLVGLVALSARTGSDPLMAPICSTVCSIYSQELASLRTNLPTPQTRAEYVDIEARFRSLMEFMPDGMARTSPVMQHCIDTVRVATLCPAK</sequence>
<name>A0ABQ0M1T7_MYCCL</name>
<dbReference type="PANTHER" id="PTHR47338">
    <property type="entry name" value="ZN(II)2CYS6 TRANSCRIPTION FACTOR (EUROFUNG)-RELATED"/>
    <property type="match status" value="1"/>
</dbReference>
<proteinExistence type="predicted"/>
<keyword evidence="3" id="KW-0805">Transcription regulation</keyword>